<evidence type="ECO:0000313" key="3">
    <source>
        <dbReference type="EMBL" id="KEF60375.1"/>
    </source>
</evidence>
<evidence type="ECO:0008006" key="5">
    <source>
        <dbReference type="Google" id="ProtNLM"/>
    </source>
</evidence>
<dbReference type="GeneID" id="25276881"/>
<dbReference type="OrthoDB" id="10254221at2759"/>
<dbReference type="InterPro" id="IPR036291">
    <property type="entry name" value="NAD(P)-bd_dom_sf"/>
</dbReference>
<dbReference type="PANTHER" id="PTHR43669">
    <property type="entry name" value="5-KETO-D-GLUCONATE 5-REDUCTASE"/>
    <property type="match status" value="1"/>
</dbReference>
<dbReference type="EMBL" id="AMGV01000002">
    <property type="protein sequence ID" value="KEF60375.1"/>
    <property type="molecule type" value="Genomic_DNA"/>
</dbReference>
<keyword evidence="4" id="KW-1185">Reference proteome</keyword>
<dbReference type="HOGENOM" id="CLU_078552_0_0_1"/>
<protein>
    <recommendedName>
        <fullName evidence="5">NAD(P)-binding domain-containing protein</fullName>
    </recommendedName>
</protein>
<name>A0A072PXQ5_9EURO</name>
<organism evidence="3 4">
    <name type="scientific">Exophiala aquamarina CBS 119918</name>
    <dbReference type="NCBI Taxonomy" id="1182545"/>
    <lineage>
        <taxon>Eukaryota</taxon>
        <taxon>Fungi</taxon>
        <taxon>Dikarya</taxon>
        <taxon>Ascomycota</taxon>
        <taxon>Pezizomycotina</taxon>
        <taxon>Eurotiomycetes</taxon>
        <taxon>Chaetothyriomycetidae</taxon>
        <taxon>Chaetothyriales</taxon>
        <taxon>Herpotrichiellaceae</taxon>
        <taxon>Exophiala</taxon>
    </lineage>
</organism>
<dbReference type="Gene3D" id="3.40.50.720">
    <property type="entry name" value="NAD(P)-binding Rossmann-like Domain"/>
    <property type="match status" value="1"/>
</dbReference>
<dbReference type="Pfam" id="PF13561">
    <property type="entry name" value="adh_short_C2"/>
    <property type="match status" value="1"/>
</dbReference>
<evidence type="ECO:0000313" key="4">
    <source>
        <dbReference type="Proteomes" id="UP000027920"/>
    </source>
</evidence>
<dbReference type="PANTHER" id="PTHR43669:SF3">
    <property type="entry name" value="ALCOHOL DEHYDROGENASE, PUTATIVE (AFU_ORTHOLOGUE AFUA_3G03445)-RELATED"/>
    <property type="match status" value="1"/>
</dbReference>
<dbReference type="STRING" id="1182545.A0A072PXQ5"/>
<dbReference type="VEuPathDB" id="FungiDB:A1O9_01935"/>
<keyword evidence="2" id="KW-0560">Oxidoreductase</keyword>
<dbReference type="AlphaFoldDB" id="A0A072PXQ5"/>
<proteinExistence type="inferred from homology"/>
<dbReference type="SUPFAM" id="SSF51735">
    <property type="entry name" value="NAD(P)-binding Rossmann-fold domains"/>
    <property type="match status" value="1"/>
</dbReference>
<dbReference type="InterPro" id="IPR002347">
    <property type="entry name" value="SDR_fam"/>
</dbReference>
<dbReference type="RefSeq" id="XP_013262965.1">
    <property type="nucleotide sequence ID" value="XM_013407511.1"/>
</dbReference>
<sequence>MERVLVVGATGNVGISVIIAALRSQREVLAPVRNAAAAERLYQHVGTKSGITTVEVDVTSDDGVQSLVDRVKARELPSFQHVYAAVGVFRAQSPSYTVDLSYYRDAMNINAGAAFAAYRATVPYLLEQGDPNATWTVVTGGAGTYGSHGVTAISQGALFSLAALASRELDKTNVRFNEAYLDYRVEYDAQCEGEANAWKMKASDYAKIYEGILADKKIKGCRVICESPADLEKLRYEPKLPNPNAANLFVE</sequence>
<evidence type="ECO:0000256" key="2">
    <source>
        <dbReference type="ARBA" id="ARBA00023002"/>
    </source>
</evidence>
<comment type="similarity">
    <text evidence="1">Belongs to the short-chain dehydrogenases/reductases (SDR) family.</text>
</comment>
<dbReference type="Proteomes" id="UP000027920">
    <property type="component" value="Unassembled WGS sequence"/>
</dbReference>
<reference evidence="3 4" key="1">
    <citation type="submission" date="2013-03" db="EMBL/GenBank/DDBJ databases">
        <title>The Genome Sequence of Exophiala aquamarina CBS 119918.</title>
        <authorList>
            <consortium name="The Broad Institute Genomics Platform"/>
            <person name="Cuomo C."/>
            <person name="de Hoog S."/>
            <person name="Gorbushina A."/>
            <person name="Walker B."/>
            <person name="Young S.K."/>
            <person name="Zeng Q."/>
            <person name="Gargeya S."/>
            <person name="Fitzgerald M."/>
            <person name="Haas B."/>
            <person name="Abouelleil A."/>
            <person name="Allen A.W."/>
            <person name="Alvarado L."/>
            <person name="Arachchi H.M."/>
            <person name="Berlin A.M."/>
            <person name="Chapman S.B."/>
            <person name="Gainer-Dewar J."/>
            <person name="Goldberg J."/>
            <person name="Griggs A."/>
            <person name="Gujja S."/>
            <person name="Hansen M."/>
            <person name="Howarth C."/>
            <person name="Imamovic A."/>
            <person name="Ireland A."/>
            <person name="Larimer J."/>
            <person name="McCowan C."/>
            <person name="Murphy C."/>
            <person name="Pearson M."/>
            <person name="Poon T.W."/>
            <person name="Priest M."/>
            <person name="Roberts A."/>
            <person name="Saif S."/>
            <person name="Shea T."/>
            <person name="Sisk P."/>
            <person name="Sykes S."/>
            <person name="Wortman J."/>
            <person name="Nusbaum C."/>
            <person name="Birren B."/>
        </authorList>
    </citation>
    <scope>NUCLEOTIDE SEQUENCE [LARGE SCALE GENOMIC DNA]</scope>
    <source>
        <strain evidence="3 4">CBS 119918</strain>
    </source>
</reference>
<comment type="caution">
    <text evidence="3">The sequence shown here is derived from an EMBL/GenBank/DDBJ whole genome shotgun (WGS) entry which is preliminary data.</text>
</comment>
<accession>A0A072PXQ5</accession>
<dbReference type="GO" id="GO:0016491">
    <property type="term" value="F:oxidoreductase activity"/>
    <property type="evidence" value="ECO:0007669"/>
    <property type="project" value="UniProtKB-KW"/>
</dbReference>
<evidence type="ECO:0000256" key="1">
    <source>
        <dbReference type="ARBA" id="ARBA00006484"/>
    </source>
</evidence>
<gene>
    <name evidence="3" type="ORF">A1O9_01935</name>
</gene>